<dbReference type="InterPro" id="IPR025406">
    <property type="entry name" value="DUF4132"/>
</dbReference>
<organism evidence="2 3">
    <name type="scientific">Virgisporangium aliadipatigenens</name>
    <dbReference type="NCBI Taxonomy" id="741659"/>
    <lineage>
        <taxon>Bacteria</taxon>
        <taxon>Bacillati</taxon>
        <taxon>Actinomycetota</taxon>
        <taxon>Actinomycetes</taxon>
        <taxon>Micromonosporales</taxon>
        <taxon>Micromonosporaceae</taxon>
        <taxon>Virgisporangium</taxon>
    </lineage>
</organism>
<keyword evidence="3" id="KW-1185">Reference proteome</keyword>
<evidence type="ECO:0000313" key="3">
    <source>
        <dbReference type="Proteomes" id="UP000619260"/>
    </source>
</evidence>
<dbReference type="Proteomes" id="UP000619260">
    <property type="component" value="Unassembled WGS sequence"/>
</dbReference>
<protein>
    <recommendedName>
        <fullName evidence="1">DUF4132 domain-containing protein</fullName>
    </recommendedName>
</protein>
<dbReference type="RefSeq" id="WP_203897730.1">
    <property type="nucleotide sequence ID" value="NZ_BOPF01000003.1"/>
</dbReference>
<dbReference type="Pfam" id="PF13569">
    <property type="entry name" value="DUF4132"/>
    <property type="match status" value="1"/>
</dbReference>
<dbReference type="EMBL" id="BOPF01000003">
    <property type="protein sequence ID" value="GIJ44158.1"/>
    <property type="molecule type" value="Genomic_DNA"/>
</dbReference>
<sequence length="1110" mass="118265">MTREETLVFPPTWYPLRFPRRGSRGLSAWGPKAGRLPPDSYWRRVEAAVEHPLTPEDLRRAARDFLSGAAGATPVGAAVAAVTATAHDGRQEREESCYVVHDWIARYGTEFALRAAVEALTLTYDYPGGRPGMSPPFVRRLELTADDLSLSYYSNRAMTLAGVVRAVLAGASDAEYAAMVAVLAAERAMAPPPSEGTVPPGHGRASDLRRRVATSFLAPSETDWVDADCAEVAARGWGGTRLGQLLMLSIGTPAQAETLRAVQHAHLVSGYLLYTVFEGLGADVVDIAVRADGGTPDRKFPYLAVLGAIPTDRAFGLLVERLAVRRNRSEVLKAAKRYPRRAVRMLAEAAGGAHPAAAPAAGLLRELVAGNPDVAAEVLPTLGEEAAGRLRALLPSTVDSTAGAASASVGLPAILVRPPWTERRKTAPPAVVPGLVCTDAAAMAWLPGEREAWGTFGSGGVGRHRWPRIVEDMARGQADTMTAVHVIAAAPEELVRPVLATWRPARMWGAGRWTRMVAARFELDALPLVLACAERDPVNAAGSLAPYAAPEVAVLMAAWTGKGRTLGETARAWLVRHAALAARALIPRALGAPGPARRDAERALTLLATDRSPELLAAAEGYGSAAVAGIGALLAADPLAALPARMPTLPGWCDPGLHPPIRLRAAAAAPDSAGDDDGVLPADAVRHVCTMLAISPAGEPYAGLAAVRDACEPADLAAFAWSLHRRWLAAGAPTREAWAFRAVGVFGDDDTARRLAALIRAWPGEAQHARAVAGLDVLAAIGSDVALTHLSALAHKAPYPGLRKRAGEKIDEVAAGRGLSTEELADRLVPDFGLGADGGLILVDGTRRFRVGFDASLRPFVVDEDGKRRAQLPRTGAPEAYRRFAELKKDVRTVADLQVTRLEQAMLTGRRWSGADFRRFLVGHPLMGHLARRLVWGRFDASGAFLDGLRVAEDRTFADVHDDPLVLGDEELIGVAHPVQLGATVPAWGRLFADYALLQPFPQIERKVYGLGADGWDRYVGLTVPTGRLVALERRGWRRGAPQDAGVQEWLERPVPGGELIVRLSPGIIVGAFAPDEPQTLEKVELTVETLDAVTASEIIMALNEVTGER</sequence>
<comment type="caution">
    <text evidence="2">The sequence shown here is derived from an EMBL/GenBank/DDBJ whole genome shotgun (WGS) entry which is preliminary data.</text>
</comment>
<gene>
    <name evidence="2" type="ORF">Val02_10440</name>
</gene>
<proteinExistence type="predicted"/>
<evidence type="ECO:0000313" key="2">
    <source>
        <dbReference type="EMBL" id="GIJ44158.1"/>
    </source>
</evidence>
<dbReference type="AlphaFoldDB" id="A0A8J4DP20"/>
<feature type="domain" description="DUF4132" evidence="1">
    <location>
        <begin position="866"/>
        <end position="1037"/>
    </location>
</feature>
<reference evidence="2" key="1">
    <citation type="submission" date="2021-01" db="EMBL/GenBank/DDBJ databases">
        <title>Whole genome shotgun sequence of Virgisporangium aliadipatigenens NBRC 105644.</title>
        <authorList>
            <person name="Komaki H."/>
            <person name="Tamura T."/>
        </authorList>
    </citation>
    <scope>NUCLEOTIDE SEQUENCE</scope>
    <source>
        <strain evidence="2">NBRC 105644</strain>
    </source>
</reference>
<evidence type="ECO:0000259" key="1">
    <source>
        <dbReference type="Pfam" id="PF13569"/>
    </source>
</evidence>
<accession>A0A8J4DP20</accession>
<name>A0A8J4DP20_9ACTN</name>